<keyword evidence="1" id="KW-0378">Hydrolase</keyword>
<dbReference type="Proteomes" id="UP001224775">
    <property type="component" value="Unassembled WGS sequence"/>
</dbReference>
<gene>
    <name evidence="1" type="ORF">QTG54_002063</name>
</gene>
<dbReference type="InterPro" id="IPR023296">
    <property type="entry name" value="Glyco_hydro_beta-prop_sf"/>
</dbReference>
<dbReference type="EC" id="3.2.1.-" evidence="1"/>
<dbReference type="SUPFAM" id="SSF75005">
    <property type="entry name" value="Arabinanase/levansucrase/invertase"/>
    <property type="match status" value="1"/>
</dbReference>
<protein>
    <submittedName>
        <fullName evidence="1">Glycosyl hydrolase (Family 43)</fullName>
        <ecNumber evidence="1">3.2.1.-</ecNumber>
    </submittedName>
</protein>
<dbReference type="PANTHER" id="PTHR22925">
    <property type="entry name" value="GLYCOSYL HYDROLASE 43 FAMILY MEMBER"/>
    <property type="match status" value="1"/>
</dbReference>
<dbReference type="Gene3D" id="2.115.10.20">
    <property type="entry name" value="Glycosyl hydrolase domain, family 43"/>
    <property type="match status" value="1"/>
</dbReference>
<dbReference type="PANTHER" id="PTHR22925:SF3">
    <property type="entry name" value="GLYCOSYL HYDROLASE FAMILY PROTEIN 43"/>
    <property type="match status" value="1"/>
</dbReference>
<sequence>MHINELTSNYTSFTGKWKPIFQGRYMEAPTIFQRGEKYYFIGSGCTAWKPNAARSAVSTSVWGPWTELRNPCRGEDADTTFHSQSTYVLPISDGKVVRNVSCLLQTAGMKRIYRIRGMFGCLLSLVLRKMKVMEVKKAPRFIGRMGGTYPRHGIKSVQLLYIEWNNQ</sequence>
<organism evidence="1 2">
    <name type="scientific">Skeletonema marinoi</name>
    <dbReference type="NCBI Taxonomy" id="267567"/>
    <lineage>
        <taxon>Eukaryota</taxon>
        <taxon>Sar</taxon>
        <taxon>Stramenopiles</taxon>
        <taxon>Ochrophyta</taxon>
        <taxon>Bacillariophyta</taxon>
        <taxon>Coscinodiscophyceae</taxon>
        <taxon>Thalassiosirophycidae</taxon>
        <taxon>Thalassiosirales</taxon>
        <taxon>Skeletonemataceae</taxon>
        <taxon>Skeletonema</taxon>
        <taxon>Skeletonema marinoi-dohrnii complex</taxon>
    </lineage>
</organism>
<dbReference type="GO" id="GO:0016798">
    <property type="term" value="F:hydrolase activity, acting on glycosyl bonds"/>
    <property type="evidence" value="ECO:0007669"/>
    <property type="project" value="UniProtKB-KW"/>
</dbReference>
<evidence type="ECO:0000313" key="2">
    <source>
        <dbReference type="Proteomes" id="UP001224775"/>
    </source>
</evidence>
<keyword evidence="1" id="KW-0326">Glycosidase</keyword>
<reference evidence="1" key="1">
    <citation type="submission" date="2023-06" db="EMBL/GenBank/DDBJ databases">
        <title>Survivors Of The Sea: Transcriptome response of Skeletonema marinoi to long-term dormancy.</title>
        <authorList>
            <person name="Pinder M.I.M."/>
            <person name="Kourtchenko O."/>
            <person name="Robertson E.K."/>
            <person name="Larsson T."/>
            <person name="Maumus F."/>
            <person name="Osuna-Cruz C.M."/>
            <person name="Vancaester E."/>
            <person name="Stenow R."/>
            <person name="Vandepoele K."/>
            <person name="Ploug H."/>
            <person name="Bruchert V."/>
            <person name="Godhe A."/>
            <person name="Topel M."/>
        </authorList>
    </citation>
    <scope>NUCLEOTIDE SEQUENCE</scope>
    <source>
        <strain evidence="1">R05AC</strain>
    </source>
</reference>
<evidence type="ECO:0000313" key="1">
    <source>
        <dbReference type="EMBL" id="KAK1746719.1"/>
    </source>
</evidence>
<accession>A0AAD8YJK3</accession>
<proteinExistence type="predicted"/>
<comment type="caution">
    <text evidence="1">The sequence shown here is derived from an EMBL/GenBank/DDBJ whole genome shotgun (WGS) entry which is preliminary data.</text>
</comment>
<dbReference type="EMBL" id="JATAAI010000003">
    <property type="protein sequence ID" value="KAK1746719.1"/>
    <property type="molecule type" value="Genomic_DNA"/>
</dbReference>
<keyword evidence="2" id="KW-1185">Reference proteome</keyword>
<name>A0AAD8YJK3_9STRA</name>
<dbReference type="AlphaFoldDB" id="A0AAD8YJK3"/>